<sequence>MLSVQLSLAAAQVSWNCGPLENGYGPYDYRKERTGKLPIVDGAHFTPEVETLIRGHTAVHPGGDIDYTLRASPNHHRALAAMARLTERGDGIQPRNMRYSADCWFLRGIRFAADDPVVRLLYAQHLMRVKRPADALKQLQGLEALQPPEALTWINLALLYAELGRFEEARNCAERARALGIEREPLTARLAAEGFPLRAPEAASAVAPAASDRP</sequence>
<evidence type="ECO:0000256" key="2">
    <source>
        <dbReference type="ARBA" id="ARBA00022803"/>
    </source>
</evidence>
<protein>
    <submittedName>
        <fullName evidence="3">ABC transporter permease</fullName>
    </submittedName>
</protein>
<dbReference type="EMBL" id="JAEDAK010000003">
    <property type="protein sequence ID" value="MBH9576507.1"/>
    <property type="molecule type" value="Genomic_DNA"/>
</dbReference>
<keyword evidence="1" id="KW-0677">Repeat</keyword>
<name>A0A931J432_9BURK</name>
<reference evidence="3" key="1">
    <citation type="submission" date="2020-12" db="EMBL/GenBank/DDBJ databases">
        <title>The genome sequence of Inhella sp. 1Y17.</title>
        <authorList>
            <person name="Liu Y."/>
        </authorList>
    </citation>
    <scope>NUCLEOTIDE SEQUENCE</scope>
    <source>
        <strain evidence="3">1Y17</strain>
    </source>
</reference>
<dbReference type="Proteomes" id="UP000613266">
    <property type="component" value="Unassembled WGS sequence"/>
</dbReference>
<organism evidence="3 4">
    <name type="scientific">Inhella proteolytica</name>
    <dbReference type="NCBI Taxonomy" id="2795029"/>
    <lineage>
        <taxon>Bacteria</taxon>
        <taxon>Pseudomonadati</taxon>
        <taxon>Pseudomonadota</taxon>
        <taxon>Betaproteobacteria</taxon>
        <taxon>Burkholderiales</taxon>
        <taxon>Sphaerotilaceae</taxon>
        <taxon>Inhella</taxon>
    </lineage>
</organism>
<dbReference type="InterPro" id="IPR013105">
    <property type="entry name" value="TPR_2"/>
</dbReference>
<dbReference type="Gene3D" id="1.25.40.10">
    <property type="entry name" value="Tetratricopeptide repeat domain"/>
    <property type="match status" value="1"/>
</dbReference>
<evidence type="ECO:0000313" key="4">
    <source>
        <dbReference type="Proteomes" id="UP000613266"/>
    </source>
</evidence>
<dbReference type="Pfam" id="PF07719">
    <property type="entry name" value="TPR_2"/>
    <property type="match status" value="1"/>
</dbReference>
<gene>
    <name evidence="3" type="ORF">I7X39_06290</name>
</gene>
<dbReference type="SUPFAM" id="SSF48452">
    <property type="entry name" value="TPR-like"/>
    <property type="match status" value="1"/>
</dbReference>
<evidence type="ECO:0000313" key="3">
    <source>
        <dbReference type="EMBL" id="MBH9576507.1"/>
    </source>
</evidence>
<dbReference type="AlphaFoldDB" id="A0A931J432"/>
<proteinExistence type="predicted"/>
<keyword evidence="4" id="KW-1185">Reference proteome</keyword>
<keyword evidence="2" id="KW-0802">TPR repeat</keyword>
<dbReference type="InterPro" id="IPR011990">
    <property type="entry name" value="TPR-like_helical_dom_sf"/>
</dbReference>
<evidence type="ECO:0000256" key="1">
    <source>
        <dbReference type="ARBA" id="ARBA00022737"/>
    </source>
</evidence>
<comment type="caution">
    <text evidence="3">The sequence shown here is derived from an EMBL/GenBank/DDBJ whole genome shotgun (WGS) entry which is preliminary data.</text>
</comment>
<accession>A0A931J432</accession>